<dbReference type="AlphaFoldDB" id="A0A1F6WQU4"/>
<proteinExistence type="predicted"/>
<name>A0A1F6WQU4_9BACT</name>
<protein>
    <recommendedName>
        <fullName evidence="2">Peptidase C39-like domain-containing protein</fullName>
    </recommendedName>
</protein>
<reference evidence="3 4" key="1">
    <citation type="journal article" date="2016" name="Nat. Commun.">
        <title>Thousands of microbial genomes shed light on interconnected biogeochemical processes in an aquifer system.</title>
        <authorList>
            <person name="Anantharaman K."/>
            <person name="Brown C.T."/>
            <person name="Hug L.A."/>
            <person name="Sharon I."/>
            <person name="Castelle C.J."/>
            <person name="Probst A.J."/>
            <person name="Thomas B.C."/>
            <person name="Singh A."/>
            <person name="Wilkins M.J."/>
            <person name="Karaoz U."/>
            <person name="Brodie E.L."/>
            <person name="Williams K.H."/>
            <person name="Hubbard S.S."/>
            <person name="Banfield J.F."/>
        </authorList>
    </citation>
    <scope>NUCLEOTIDE SEQUENCE [LARGE SCALE GENOMIC DNA]</scope>
</reference>
<dbReference type="Pfam" id="PF13529">
    <property type="entry name" value="Peptidase_C39_2"/>
    <property type="match status" value="1"/>
</dbReference>
<dbReference type="EMBL" id="MFUO01000005">
    <property type="protein sequence ID" value="OGI84243.1"/>
    <property type="molecule type" value="Genomic_DNA"/>
</dbReference>
<evidence type="ECO:0000259" key="2">
    <source>
        <dbReference type="Pfam" id="PF13529"/>
    </source>
</evidence>
<dbReference type="Gene3D" id="3.90.70.10">
    <property type="entry name" value="Cysteine proteinases"/>
    <property type="match status" value="1"/>
</dbReference>
<evidence type="ECO:0000256" key="1">
    <source>
        <dbReference type="SAM" id="Phobius"/>
    </source>
</evidence>
<keyword evidence="1" id="KW-0812">Transmembrane</keyword>
<organism evidence="3 4">
    <name type="scientific">Candidatus Nomurabacteria bacterium RIFCSPLOWO2_01_FULL_33_17</name>
    <dbReference type="NCBI Taxonomy" id="1801764"/>
    <lineage>
        <taxon>Bacteria</taxon>
        <taxon>Candidatus Nomuraibacteriota</taxon>
    </lineage>
</organism>
<keyword evidence="1" id="KW-1133">Transmembrane helix</keyword>
<dbReference type="PANTHER" id="PTHR37806">
    <property type="entry name" value="LMO0724 PROTEIN"/>
    <property type="match status" value="1"/>
</dbReference>
<dbReference type="STRING" id="1801764.A2903_02425"/>
<dbReference type="PANTHER" id="PTHR37806:SF1">
    <property type="entry name" value="PEPTIDASE C39-LIKE DOMAIN-CONTAINING PROTEIN"/>
    <property type="match status" value="1"/>
</dbReference>
<keyword evidence="1" id="KW-0472">Membrane</keyword>
<evidence type="ECO:0000313" key="3">
    <source>
        <dbReference type="EMBL" id="OGI84243.1"/>
    </source>
</evidence>
<dbReference type="InterPro" id="IPR039564">
    <property type="entry name" value="Peptidase_C39-like"/>
</dbReference>
<feature type="transmembrane region" description="Helical" evidence="1">
    <location>
        <begin position="12"/>
        <end position="30"/>
    </location>
</feature>
<gene>
    <name evidence="3" type="ORF">A2903_02425</name>
</gene>
<feature type="domain" description="Peptidase C39-like" evidence="2">
    <location>
        <begin position="178"/>
        <end position="338"/>
    </location>
</feature>
<comment type="caution">
    <text evidence="3">The sequence shown here is derived from an EMBL/GenBank/DDBJ whole genome shotgun (WGS) entry which is preliminary data.</text>
</comment>
<evidence type="ECO:0000313" key="4">
    <source>
        <dbReference type="Proteomes" id="UP000178184"/>
    </source>
</evidence>
<accession>A0A1F6WQU4</accession>
<dbReference type="Proteomes" id="UP000178184">
    <property type="component" value="Unassembled WGS sequence"/>
</dbReference>
<sequence length="370" mass="41061">MRKHKHIHKIHAYVYIVIAIGVSIWLVSVANPNKVNADDNITLNQLITEKDSVAEMELLKPNVVMETDSIEDSKLPSPLWGEGAQRAGEVVILPSGPHQSTKTQITIIFPNIINLDSFKNSFSIIPNVAGKFSINKNIGTFIPDNDLAPQTKYQIQIAGDIITTNVFETRADTHILVVPYYRQQYSRSCEAASLRMALAYLGTVSDDKEIVNLAGYNPREPDWVKNVWDDPYKMFVGFLDGKQVGYGMYASALAKSSSALGHSSRVLKNPTSQDIAQAIWNDQPVVAWGYIKNTVPQLSYFKTISGKRIPIYSNEHARTIVGVVGSPENPVGFYIHDPLSGLANEYWIADDLSKHMSIFGAVSNQVLIIE</sequence>